<dbReference type="InterPro" id="IPR050300">
    <property type="entry name" value="GDXG_lipolytic_enzyme"/>
</dbReference>
<dbReference type="Proteomes" id="UP001357223">
    <property type="component" value="Chromosome"/>
</dbReference>
<evidence type="ECO:0000313" key="3">
    <source>
        <dbReference type="EMBL" id="WVX83872.1"/>
    </source>
</evidence>
<dbReference type="Gene3D" id="3.40.50.1820">
    <property type="entry name" value="alpha/beta hydrolase"/>
    <property type="match status" value="1"/>
</dbReference>
<keyword evidence="1 3" id="KW-0378">Hydrolase</keyword>
<evidence type="ECO:0000259" key="2">
    <source>
        <dbReference type="Pfam" id="PF07859"/>
    </source>
</evidence>
<dbReference type="GO" id="GO:0016787">
    <property type="term" value="F:hydrolase activity"/>
    <property type="evidence" value="ECO:0007669"/>
    <property type="project" value="UniProtKB-KW"/>
</dbReference>
<keyword evidence="4" id="KW-1185">Reference proteome</keyword>
<protein>
    <submittedName>
        <fullName evidence="3">Alpha/beta hydrolase</fullName>
    </submittedName>
</protein>
<dbReference type="InterPro" id="IPR029058">
    <property type="entry name" value="AB_hydrolase_fold"/>
</dbReference>
<accession>A0ABZ2CPI3</accession>
<organism evidence="3 4">
    <name type="scientific">Niallia oryzisoli</name>
    <dbReference type="NCBI Taxonomy" id="1737571"/>
    <lineage>
        <taxon>Bacteria</taxon>
        <taxon>Bacillati</taxon>
        <taxon>Bacillota</taxon>
        <taxon>Bacilli</taxon>
        <taxon>Bacillales</taxon>
        <taxon>Bacillaceae</taxon>
        <taxon>Niallia</taxon>
    </lineage>
</organism>
<sequence>MPLQSQVKNLLDQIAEAKAAGAKAIEEMTVQENRDGLLAFYEGVVGESQEVGKVENLTIPVDGGQIGLRLYSPKGQGPFPVFVYYHGGGWVLGDLDVIDPILRSVTNSTECLVVSVDYRLAPEYKFPIPAEDCYAATKWVSENIAIYNGDPSRIAVGGDSAGGNLAAVVPLMAKDRGGPSIAYQVLLYPVTNFSFNTQSYLENGKDHYLETSAMHWFANQYLNNEEDKYNPYASPLLADDVSGLPPALIITAEYDVLRDEGEAYATRLKEAGVPVEQTRYDGQIHGFFWMPVIMADAKRALQQITNTLNQAFSSSASL</sequence>
<gene>
    <name evidence="3" type="ORF">R4Z09_13315</name>
</gene>
<name>A0ABZ2CPI3_9BACI</name>
<dbReference type="RefSeq" id="WP_338452744.1">
    <property type="nucleotide sequence ID" value="NZ_CP137640.1"/>
</dbReference>
<evidence type="ECO:0000313" key="4">
    <source>
        <dbReference type="Proteomes" id="UP001357223"/>
    </source>
</evidence>
<dbReference type="EMBL" id="CP137640">
    <property type="protein sequence ID" value="WVX83872.1"/>
    <property type="molecule type" value="Genomic_DNA"/>
</dbReference>
<feature type="domain" description="Alpha/beta hydrolase fold-3" evidence="2">
    <location>
        <begin position="82"/>
        <end position="288"/>
    </location>
</feature>
<reference evidence="3 4" key="1">
    <citation type="submission" date="2023-10" db="EMBL/GenBank/DDBJ databases">
        <title>Niallia locisalis sp.nov. isolated from a salt pond sample.</title>
        <authorList>
            <person name="Li X.-J."/>
            <person name="Dong L."/>
        </authorList>
    </citation>
    <scope>NUCLEOTIDE SEQUENCE [LARGE SCALE GENOMIC DNA]</scope>
    <source>
        <strain evidence="3 4">DSM 29761</strain>
    </source>
</reference>
<dbReference type="PANTHER" id="PTHR48081:SF8">
    <property type="entry name" value="ALPHA_BETA HYDROLASE FOLD-3 DOMAIN-CONTAINING PROTEIN-RELATED"/>
    <property type="match status" value="1"/>
</dbReference>
<dbReference type="Pfam" id="PF07859">
    <property type="entry name" value="Abhydrolase_3"/>
    <property type="match status" value="1"/>
</dbReference>
<dbReference type="PANTHER" id="PTHR48081">
    <property type="entry name" value="AB HYDROLASE SUPERFAMILY PROTEIN C4A8.06C"/>
    <property type="match status" value="1"/>
</dbReference>
<proteinExistence type="predicted"/>
<evidence type="ECO:0000256" key="1">
    <source>
        <dbReference type="ARBA" id="ARBA00022801"/>
    </source>
</evidence>
<dbReference type="SUPFAM" id="SSF53474">
    <property type="entry name" value="alpha/beta-Hydrolases"/>
    <property type="match status" value="1"/>
</dbReference>
<dbReference type="InterPro" id="IPR013094">
    <property type="entry name" value="AB_hydrolase_3"/>
</dbReference>